<keyword evidence="10" id="KW-1185">Reference proteome</keyword>
<dbReference type="Pfam" id="PF07690">
    <property type="entry name" value="MFS_1"/>
    <property type="match status" value="2"/>
</dbReference>
<feature type="transmembrane region" description="Helical" evidence="7">
    <location>
        <begin position="91"/>
        <end position="109"/>
    </location>
</feature>
<dbReference type="Gene3D" id="1.20.1250.20">
    <property type="entry name" value="MFS general substrate transporter like domains"/>
    <property type="match status" value="2"/>
</dbReference>
<reference evidence="9 10" key="1">
    <citation type="submission" date="2018-07" db="EMBL/GenBank/DDBJ databases">
        <title>The complete nuclear genome of the prasinophyte Chloropicon primus (CCMP1205).</title>
        <authorList>
            <person name="Pombert J.-F."/>
            <person name="Otis C."/>
            <person name="Turmel M."/>
            <person name="Lemieux C."/>
        </authorList>
    </citation>
    <scope>NUCLEOTIDE SEQUENCE [LARGE SCALE GENOMIC DNA]</scope>
    <source>
        <strain evidence="9 10">CCMP1205</strain>
    </source>
</reference>
<feature type="transmembrane region" description="Helical" evidence="7">
    <location>
        <begin position="23"/>
        <end position="44"/>
    </location>
</feature>
<feature type="domain" description="Major facilitator superfamily (MFS) profile" evidence="8">
    <location>
        <begin position="25"/>
        <end position="465"/>
    </location>
</feature>
<dbReference type="AlphaFoldDB" id="A0A5B8MWH9"/>
<evidence type="ECO:0000313" key="10">
    <source>
        <dbReference type="Proteomes" id="UP000316726"/>
    </source>
</evidence>
<feature type="transmembrane region" description="Helical" evidence="7">
    <location>
        <begin position="129"/>
        <end position="147"/>
    </location>
</feature>
<dbReference type="PROSITE" id="PS50850">
    <property type="entry name" value="MFS"/>
    <property type="match status" value="1"/>
</dbReference>
<feature type="transmembrane region" description="Helical" evidence="7">
    <location>
        <begin position="258"/>
        <end position="281"/>
    </location>
</feature>
<feature type="transmembrane region" description="Helical" evidence="7">
    <location>
        <begin position="437"/>
        <end position="458"/>
    </location>
</feature>
<feature type="transmembrane region" description="Helical" evidence="7">
    <location>
        <begin position="186"/>
        <end position="206"/>
    </location>
</feature>
<dbReference type="InterPro" id="IPR020846">
    <property type="entry name" value="MFS_dom"/>
</dbReference>
<evidence type="ECO:0000256" key="5">
    <source>
        <dbReference type="ARBA" id="ARBA00023136"/>
    </source>
</evidence>
<feature type="compositionally biased region" description="Low complexity" evidence="6">
    <location>
        <begin position="495"/>
        <end position="506"/>
    </location>
</feature>
<comment type="subcellular location">
    <subcellularLocation>
        <location evidence="1">Membrane</location>
        <topology evidence="1">Multi-pass membrane protein</topology>
    </subcellularLocation>
</comment>
<gene>
    <name evidence="9" type="ORF">A3770_12p65120</name>
</gene>
<feature type="transmembrane region" description="Helical" evidence="7">
    <location>
        <begin position="64"/>
        <end position="84"/>
    </location>
</feature>
<evidence type="ECO:0000256" key="4">
    <source>
        <dbReference type="ARBA" id="ARBA00022989"/>
    </source>
</evidence>
<name>A0A5B8MWH9_9CHLO</name>
<dbReference type="EMBL" id="CP031045">
    <property type="protein sequence ID" value="QDZ23994.1"/>
    <property type="molecule type" value="Genomic_DNA"/>
</dbReference>
<feature type="region of interest" description="Disordered" evidence="6">
    <location>
        <begin position="492"/>
        <end position="516"/>
    </location>
</feature>
<keyword evidence="5 7" id="KW-0472">Membrane</keyword>
<keyword evidence="4 7" id="KW-1133">Transmembrane helix</keyword>
<feature type="transmembrane region" description="Helical" evidence="7">
    <location>
        <begin position="332"/>
        <end position="352"/>
    </location>
</feature>
<evidence type="ECO:0000313" key="9">
    <source>
        <dbReference type="EMBL" id="QDZ23994.1"/>
    </source>
</evidence>
<accession>A0A5B8MWH9</accession>
<dbReference type="InterPro" id="IPR011701">
    <property type="entry name" value="MFS"/>
</dbReference>
<evidence type="ECO:0000259" key="8">
    <source>
        <dbReference type="PROSITE" id="PS50850"/>
    </source>
</evidence>
<dbReference type="PANTHER" id="PTHR23506">
    <property type="entry name" value="GH10249P"/>
    <property type="match status" value="1"/>
</dbReference>
<dbReference type="PANTHER" id="PTHR23506:SF26">
    <property type="entry name" value="MFS-TYPE TRANSPORTER SLC18B1"/>
    <property type="match status" value="1"/>
</dbReference>
<feature type="transmembrane region" description="Helical" evidence="7">
    <location>
        <begin position="301"/>
        <end position="320"/>
    </location>
</feature>
<dbReference type="SUPFAM" id="SSF103473">
    <property type="entry name" value="MFS general substrate transporter"/>
    <property type="match status" value="1"/>
</dbReference>
<feature type="transmembrane region" description="Helical" evidence="7">
    <location>
        <begin position="159"/>
        <end position="180"/>
    </location>
</feature>
<evidence type="ECO:0000256" key="3">
    <source>
        <dbReference type="ARBA" id="ARBA00022692"/>
    </source>
</evidence>
<dbReference type="Proteomes" id="UP000316726">
    <property type="component" value="Chromosome 12"/>
</dbReference>
<sequence length="516" mass="55187">MSEFEGRSSTSGEESELTTREKAVVIAMMTSVSFSSNITISLVLPFLPQEINALGLPGQLLTGFIFAIFPFMILVLSPLCNLLAKRLGRVFLLYAGVPLQTVTVVVFGLSKMACKNPKGVIGMFLVSRGLQGFGAAMANLAIFAIVAETFPNSLGKVMGLNEVIIGIGFMTGPVLGSLLYTSGGFSLPFLAASGLLALSFPFVILYHRLHNKRRLTITSYHHIGSSGDRGAAVGAEENLVDFTSGEEKQNGMSFLDQVWGVLTWRVMVTAAVLLLGTGAFGWVETILSLHLQDDLNVKDKYIGVIFAVINVTYSGFGPFVGALADTCGYKPIMVGGLMLSGLSFVLLGPAATKVGDEAGLQAQRYWEVALLGLFGAFQSLCMIPTLPAMKESVGGKLDQHTVNTIVMIFNQFQNTGLMFSPPVSGALSPAIGWEYTMAIYGSVCLGVGIFASAVFWTYGGVPEEEAVYEPVSPYASTEPLLVPRTQSDLEHMESSHSFSRSHSLQSPINYCSPRGG</sequence>
<feature type="transmembrane region" description="Helical" evidence="7">
    <location>
        <begin position="364"/>
        <end position="386"/>
    </location>
</feature>
<dbReference type="GO" id="GO:0016020">
    <property type="term" value="C:membrane"/>
    <property type="evidence" value="ECO:0007669"/>
    <property type="project" value="UniProtKB-SubCell"/>
</dbReference>
<evidence type="ECO:0000256" key="1">
    <source>
        <dbReference type="ARBA" id="ARBA00004141"/>
    </source>
</evidence>
<keyword evidence="2" id="KW-0813">Transport</keyword>
<evidence type="ECO:0000256" key="6">
    <source>
        <dbReference type="SAM" id="MobiDB-lite"/>
    </source>
</evidence>
<protein>
    <submittedName>
        <fullName evidence="9">MFS general substrate transporter</fullName>
    </submittedName>
</protein>
<dbReference type="InterPro" id="IPR036259">
    <property type="entry name" value="MFS_trans_sf"/>
</dbReference>
<dbReference type="OrthoDB" id="446368at2759"/>
<dbReference type="InterPro" id="IPR050930">
    <property type="entry name" value="MFS_Vesicular_Transporter"/>
</dbReference>
<dbReference type="STRING" id="1764295.A0A5B8MWH9"/>
<evidence type="ECO:0000256" key="7">
    <source>
        <dbReference type="SAM" id="Phobius"/>
    </source>
</evidence>
<organism evidence="9 10">
    <name type="scientific">Chloropicon primus</name>
    <dbReference type="NCBI Taxonomy" id="1764295"/>
    <lineage>
        <taxon>Eukaryota</taxon>
        <taxon>Viridiplantae</taxon>
        <taxon>Chlorophyta</taxon>
        <taxon>Chloropicophyceae</taxon>
        <taxon>Chloropicales</taxon>
        <taxon>Chloropicaceae</taxon>
        <taxon>Chloropicon</taxon>
    </lineage>
</organism>
<evidence type="ECO:0000256" key="2">
    <source>
        <dbReference type="ARBA" id="ARBA00022448"/>
    </source>
</evidence>
<dbReference type="GO" id="GO:0022857">
    <property type="term" value="F:transmembrane transporter activity"/>
    <property type="evidence" value="ECO:0007669"/>
    <property type="project" value="InterPro"/>
</dbReference>
<proteinExistence type="predicted"/>
<keyword evidence="3 7" id="KW-0812">Transmembrane</keyword>